<comment type="similarity">
    <text evidence="5">Belongs to the major facilitator superfamily. Sodium/anion cotransporter (TC 2.A.1.14) family.</text>
</comment>
<feature type="transmembrane region" description="Helical" evidence="6">
    <location>
        <begin position="453"/>
        <end position="471"/>
    </location>
</feature>
<reference evidence="7" key="1">
    <citation type="submission" date="2022-02" db="EMBL/GenBank/DDBJ databases">
        <authorList>
            <person name="Henning P.M."/>
            <person name="McCubbin A.G."/>
            <person name="Shore J.S."/>
        </authorList>
    </citation>
    <scope>NUCLEOTIDE SEQUENCE</scope>
    <source>
        <strain evidence="7">F60SS</strain>
        <tissue evidence="7">Leaves</tissue>
    </source>
</reference>
<keyword evidence="3 6" id="KW-1133">Transmembrane helix</keyword>
<reference evidence="7" key="2">
    <citation type="journal article" date="2023" name="Plants (Basel)">
        <title>Annotation of the Turnera subulata (Passifloraceae) Draft Genome Reveals the S-Locus Evolved after the Divergence of Turneroideae from Passifloroideae in a Stepwise Manner.</title>
        <authorList>
            <person name="Henning P.M."/>
            <person name="Roalson E.H."/>
            <person name="Mir W."/>
            <person name="McCubbin A.G."/>
            <person name="Shore J.S."/>
        </authorList>
    </citation>
    <scope>NUCLEOTIDE SEQUENCE</scope>
    <source>
        <strain evidence="7">F60SS</strain>
    </source>
</reference>
<feature type="transmembrane region" description="Helical" evidence="6">
    <location>
        <begin position="331"/>
        <end position="351"/>
    </location>
</feature>
<feature type="transmembrane region" description="Helical" evidence="6">
    <location>
        <begin position="357"/>
        <end position="378"/>
    </location>
</feature>
<evidence type="ECO:0000256" key="1">
    <source>
        <dbReference type="ARBA" id="ARBA00004141"/>
    </source>
</evidence>
<evidence type="ECO:0000256" key="2">
    <source>
        <dbReference type="ARBA" id="ARBA00022692"/>
    </source>
</evidence>
<accession>A0A9Q0G5M3</accession>
<dbReference type="SUPFAM" id="SSF103473">
    <property type="entry name" value="MFS general substrate transporter"/>
    <property type="match status" value="1"/>
</dbReference>
<dbReference type="GO" id="GO:0016020">
    <property type="term" value="C:membrane"/>
    <property type="evidence" value="ECO:0007669"/>
    <property type="project" value="UniProtKB-SubCell"/>
</dbReference>
<evidence type="ECO:0000256" key="5">
    <source>
        <dbReference type="ARBA" id="ARBA00024362"/>
    </source>
</evidence>
<dbReference type="PANTHER" id="PTHR11662">
    <property type="entry name" value="SOLUTE CARRIER FAMILY 17"/>
    <property type="match status" value="1"/>
</dbReference>
<gene>
    <name evidence="7" type="ORF">Tsubulata_020152</name>
</gene>
<feature type="transmembrane region" description="Helical" evidence="6">
    <location>
        <begin position="269"/>
        <end position="288"/>
    </location>
</feature>
<dbReference type="GO" id="GO:0022857">
    <property type="term" value="F:transmembrane transporter activity"/>
    <property type="evidence" value="ECO:0007669"/>
    <property type="project" value="InterPro"/>
</dbReference>
<comment type="subcellular location">
    <subcellularLocation>
        <location evidence="1">Membrane</location>
        <topology evidence="1">Multi-pass membrane protein</topology>
    </subcellularLocation>
</comment>
<evidence type="ECO:0000256" key="6">
    <source>
        <dbReference type="SAM" id="Phobius"/>
    </source>
</evidence>
<dbReference type="EMBL" id="JAKUCV010002188">
    <property type="protein sequence ID" value="KAJ4843638.1"/>
    <property type="molecule type" value="Genomic_DNA"/>
</dbReference>
<dbReference type="OrthoDB" id="2250022at2759"/>
<dbReference type="FunFam" id="1.20.1250.20:FF:000058">
    <property type="entry name" value="ascorbate transporter, chloroplastic isoform X1"/>
    <property type="match status" value="1"/>
</dbReference>
<feature type="transmembrane region" description="Helical" evidence="6">
    <location>
        <begin position="418"/>
        <end position="441"/>
    </location>
</feature>
<feature type="transmembrane region" description="Helical" evidence="6">
    <location>
        <begin position="165"/>
        <end position="190"/>
    </location>
</feature>
<dbReference type="Pfam" id="PF07690">
    <property type="entry name" value="MFS_1"/>
    <property type="match status" value="1"/>
</dbReference>
<keyword evidence="2 6" id="KW-0812">Transmembrane</keyword>
<evidence type="ECO:0000256" key="4">
    <source>
        <dbReference type="ARBA" id="ARBA00023136"/>
    </source>
</evidence>
<dbReference type="Proteomes" id="UP001141552">
    <property type="component" value="Unassembled WGS sequence"/>
</dbReference>
<organism evidence="7 8">
    <name type="scientific">Turnera subulata</name>
    <dbReference type="NCBI Taxonomy" id="218843"/>
    <lineage>
        <taxon>Eukaryota</taxon>
        <taxon>Viridiplantae</taxon>
        <taxon>Streptophyta</taxon>
        <taxon>Embryophyta</taxon>
        <taxon>Tracheophyta</taxon>
        <taxon>Spermatophyta</taxon>
        <taxon>Magnoliopsida</taxon>
        <taxon>eudicotyledons</taxon>
        <taxon>Gunneridae</taxon>
        <taxon>Pentapetalae</taxon>
        <taxon>rosids</taxon>
        <taxon>fabids</taxon>
        <taxon>Malpighiales</taxon>
        <taxon>Passifloraceae</taxon>
        <taxon>Turnera</taxon>
    </lineage>
</organism>
<protein>
    <recommendedName>
        <fullName evidence="9">Major facilitator superfamily (MFS) profile domain-containing protein</fullName>
    </recommendedName>
</protein>
<name>A0A9Q0G5M3_9ROSI</name>
<dbReference type="InterPro" id="IPR050382">
    <property type="entry name" value="MFS_Na/Anion_cotransporter"/>
</dbReference>
<evidence type="ECO:0000313" key="8">
    <source>
        <dbReference type="Proteomes" id="UP001141552"/>
    </source>
</evidence>
<feature type="transmembrane region" description="Helical" evidence="6">
    <location>
        <begin position="210"/>
        <end position="229"/>
    </location>
</feature>
<evidence type="ECO:0000313" key="7">
    <source>
        <dbReference type="EMBL" id="KAJ4843638.1"/>
    </source>
</evidence>
<sequence>MAIGSLISNRNFGSFLGSGQALSHQRGPRSAPNAPGSIFFRKLQGQMTTGVASGFSYSPFLQVVGHSDEKIFNALATYPRQRRRRCECCLSSDNSIDHWLRPNGGQCRFARVNRLRAFYKPEEYDIPDTPVDSLKSLEGSGEAVLVEGNVQGTTSPWWEQFPKRWVIVLLCFVAFLLCNMDRVNMSIAILPMSQEFNWNSATVGLIQSSFFWGYLLTQGVAMPAMNNLLSKWIPVSERSRSLALVYSGMYLGSVTGLAISPILIQKFGWPSVFYSFGSLGSVWFALWAKKAYSSPNEDPELSLQEKSHIMGGSISKEPVTVLKFNLTESGLLCVLPWLTMAVFANIGGWIADTLVSRGLSITAIMQSIGFLGPAFFLTQLSHVRTPAMAVLCMACSQGSDAFSQSGLYSNHQDIGPRYAGVLLGLSNTAGVLAGVFGTAATGYILQKGSWDDVFKVAVVLYIIGTLVWNFFSTGEKVLD</sequence>
<dbReference type="InterPro" id="IPR011701">
    <property type="entry name" value="MFS"/>
</dbReference>
<comment type="caution">
    <text evidence="7">The sequence shown here is derived from an EMBL/GenBank/DDBJ whole genome shotgun (WGS) entry which is preliminary data.</text>
</comment>
<evidence type="ECO:0000256" key="3">
    <source>
        <dbReference type="ARBA" id="ARBA00022989"/>
    </source>
</evidence>
<keyword evidence="4 6" id="KW-0472">Membrane</keyword>
<dbReference type="InterPro" id="IPR036259">
    <property type="entry name" value="MFS_trans_sf"/>
</dbReference>
<feature type="transmembrane region" description="Helical" evidence="6">
    <location>
        <begin position="241"/>
        <end position="263"/>
    </location>
</feature>
<dbReference type="AlphaFoldDB" id="A0A9Q0G5M3"/>
<dbReference type="Gene3D" id="1.20.1250.20">
    <property type="entry name" value="MFS general substrate transporter like domains"/>
    <property type="match status" value="3"/>
</dbReference>
<evidence type="ECO:0008006" key="9">
    <source>
        <dbReference type="Google" id="ProtNLM"/>
    </source>
</evidence>
<proteinExistence type="inferred from homology"/>
<dbReference type="PANTHER" id="PTHR11662:SF255">
    <property type="entry name" value="ASCORBATE TRANSPORTER, CHLOROPLASTIC"/>
    <property type="match status" value="1"/>
</dbReference>
<keyword evidence="8" id="KW-1185">Reference proteome</keyword>